<feature type="transmembrane region" description="Helical" evidence="4">
    <location>
        <begin position="239"/>
        <end position="258"/>
    </location>
</feature>
<dbReference type="Gene3D" id="1.20.1250.20">
    <property type="entry name" value="MFS general substrate transporter like domains"/>
    <property type="match status" value="1"/>
</dbReference>
<keyword evidence="6" id="KW-1185">Reference proteome</keyword>
<dbReference type="PANTHER" id="PTHR23526">
    <property type="entry name" value="INTEGRAL MEMBRANE TRANSPORT PROTEIN-RELATED"/>
    <property type="match status" value="1"/>
</dbReference>
<feature type="transmembrane region" description="Helical" evidence="4">
    <location>
        <begin position="264"/>
        <end position="286"/>
    </location>
</feature>
<dbReference type="Proteomes" id="UP000184191">
    <property type="component" value="Unassembled WGS sequence"/>
</dbReference>
<dbReference type="GO" id="GO:0022857">
    <property type="term" value="F:transmembrane transporter activity"/>
    <property type="evidence" value="ECO:0007669"/>
    <property type="project" value="InterPro"/>
</dbReference>
<dbReference type="InterPro" id="IPR036259">
    <property type="entry name" value="MFS_trans_sf"/>
</dbReference>
<keyword evidence="3 4" id="KW-0472">Membrane</keyword>
<feature type="transmembrane region" description="Helical" evidence="4">
    <location>
        <begin position="92"/>
        <end position="114"/>
    </location>
</feature>
<dbReference type="InterPro" id="IPR052528">
    <property type="entry name" value="Sugar_transport-like"/>
</dbReference>
<feature type="transmembrane region" description="Helical" evidence="4">
    <location>
        <begin position="186"/>
        <end position="207"/>
    </location>
</feature>
<protein>
    <submittedName>
        <fullName evidence="5">Major Facilitator Superfamily protein</fullName>
    </submittedName>
</protein>
<reference evidence="6" key="1">
    <citation type="submission" date="2016-11" db="EMBL/GenBank/DDBJ databases">
        <authorList>
            <person name="Varghese N."/>
            <person name="Submissions S."/>
        </authorList>
    </citation>
    <scope>NUCLEOTIDE SEQUENCE [LARGE SCALE GENOMIC DNA]</scope>
    <source>
        <strain evidence="6">DSM 29327</strain>
    </source>
</reference>
<evidence type="ECO:0000313" key="6">
    <source>
        <dbReference type="Proteomes" id="UP000184191"/>
    </source>
</evidence>
<dbReference type="SUPFAM" id="SSF103473">
    <property type="entry name" value="MFS general substrate transporter"/>
    <property type="match status" value="1"/>
</dbReference>
<evidence type="ECO:0000256" key="4">
    <source>
        <dbReference type="SAM" id="Phobius"/>
    </source>
</evidence>
<keyword evidence="2 4" id="KW-1133">Transmembrane helix</keyword>
<dbReference type="PANTHER" id="PTHR23526:SF2">
    <property type="entry name" value="MAJOR FACILITATOR SUPERFAMILY (MFS) PROFILE DOMAIN-CONTAINING PROTEIN"/>
    <property type="match status" value="1"/>
</dbReference>
<feature type="transmembrane region" description="Helical" evidence="4">
    <location>
        <begin position="158"/>
        <end position="180"/>
    </location>
</feature>
<feature type="transmembrane region" description="Helical" evidence="4">
    <location>
        <begin position="47"/>
        <end position="68"/>
    </location>
</feature>
<sequence>MKTLVQNLTARLVSSDMTGGEARNARRHVLAITLTKIADGLIDPKLVLSWLLGILGAPAVFVGLLVPIREAGALLPQLVFGARMQRLRQRRWVWVAGSAVQGSAAALIAGAALVLEGWPAGFVICALLAVLALARAACSVSYKDILGKTVGQSRRGAVTGLGGSVSAAAVLVFAGLLLTGVLQTRVAIVGAIGVAALAWGLAAIILAQLNEDDSRPETASAARGYLAILRNDANLRRFILVRGLLVSTALAPPYLVLLSAQGGAALNTLGALVLASSGASFLSSYIWGRMADRHSPKVLLLAGVGAGCAMLAAIFAEGLGLASNPGVIPAILFALMLAYHGGRQARSVYLVDMSDENKRSQNAALANTAIGIILLLAGVFGGALSFIGPTGALAGFAAMAFLGGGLALTLRSVDV</sequence>
<proteinExistence type="predicted"/>
<feature type="transmembrane region" description="Helical" evidence="4">
    <location>
        <begin position="120"/>
        <end position="138"/>
    </location>
</feature>
<feature type="transmembrane region" description="Helical" evidence="4">
    <location>
        <begin position="393"/>
        <end position="410"/>
    </location>
</feature>
<dbReference type="InterPro" id="IPR011701">
    <property type="entry name" value="MFS"/>
</dbReference>
<keyword evidence="1 4" id="KW-0812">Transmembrane</keyword>
<feature type="transmembrane region" description="Helical" evidence="4">
    <location>
        <begin position="298"/>
        <end position="316"/>
    </location>
</feature>
<evidence type="ECO:0000256" key="1">
    <source>
        <dbReference type="ARBA" id="ARBA00022692"/>
    </source>
</evidence>
<feature type="transmembrane region" description="Helical" evidence="4">
    <location>
        <begin position="363"/>
        <end position="387"/>
    </location>
</feature>
<name>A0A1M6W205_9RHOB</name>
<dbReference type="Pfam" id="PF07690">
    <property type="entry name" value="MFS_1"/>
    <property type="match status" value="1"/>
</dbReference>
<organism evidence="5 6">
    <name type="scientific">Roseovarius marisflavi</name>
    <dbReference type="NCBI Taxonomy" id="1054996"/>
    <lineage>
        <taxon>Bacteria</taxon>
        <taxon>Pseudomonadati</taxon>
        <taxon>Pseudomonadota</taxon>
        <taxon>Alphaproteobacteria</taxon>
        <taxon>Rhodobacterales</taxon>
        <taxon>Roseobacteraceae</taxon>
        <taxon>Roseovarius</taxon>
    </lineage>
</organism>
<evidence type="ECO:0000256" key="2">
    <source>
        <dbReference type="ARBA" id="ARBA00022989"/>
    </source>
</evidence>
<feature type="transmembrane region" description="Helical" evidence="4">
    <location>
        <begin position="322"/>
        <end position="342"/>
    </location>
</feature>
<dbReference type="RefSeq" id="WP_084732734.1">
    <property type="nucleotide sequence ID" value="NZ_FRBN01000002.1"/>
</dbReference>
<gene>
    <name evidence="5" type="ORF">SAMN05444414_10265</name>
</gene>
<evidence type="ECO:0000313" key="5">
    <source>
        <dbReference type="EMBL" id="SHK87792.1"/>
    </source>
</evidence>
<evidence type="ECO:0000256" key="3">
    <source>
        <dbReference type="ARBA" id="ARBA00023136"/>
    </source>
</evidence>
<dbReference type="STRING" id="1054996.SAMN05444414_10265"/>
<dbReference type="EMBL" id="FRBN01000002">
    <property type="protein sequence ID" value="SHK87792.1"/>
    <property type="molecule type" value="Genomic_DNA"/>
</dbReference>
<accession>A0A1M6W205</accession>
<dbReference type="AlphaFoldDB" id="A0A1M6W205"/>